<evidence type="ECO:0000256" key="1">
    <source>
        <dbReference type="SAM" id="Phobius"/>
    </source>
</evidence>
<gene>
    <name evidence="2" type="ORF">SAMN05421753_12826</name>
</gene>
<proteinExistence type="predicted"/>
<evidence type="ECO:0000313" key="2">
    <source>
        <dbReference type="EMBL" id="SFJ67169.1"/>
    </source>
</evidence>
<keyword evidence="1" id="KW-0812">Transmembrane</keyword>
<keyword evidence="1" id="KW-0472">Membrane</keyword>
<sequence length="322" mass="36023">MSEGCARQKLSRKIMQPLHQQSPELPPHLIRPPVQFRVSLRLVIVGVSILLGLLLWGILSQRDLEQEVDRIGGVIAPRRSESNFQRVLLQNFLGYEFADTYVSLQGTNLDDAWLARNLALLKQKPQLVLDLVGTNITDQSIRLLSKLKNLSVLDIGNTAVTDDGLRSLAGHRRLRIVRVEGTRVTSAGLKMLSSLPELEYVGLDSIQWNQNTLEVIKSSPRLTGVIMTAANDEIVSQLAIVPRLTDLWIQGKDVTDRSLEAVSNDKSLIYLTLLDCDVSQTAVDLLHQKIPGLILRQSTTAEVQNDRQERIAKYRAKIESKD</sequence>
<evidence type="ECO:0000313" key="3">
    <source>
        <dbReference type="Proteomes" id="UP000199518"/>
    </source>
</evidence>
<dbReference type="SUPFAM" id="SSF52047">
    <property type="entry name" value="RNI-like"/>
    <property type="match status" value="1"/>
</dbReference>
<feature type="transmembrane region" description="Helical" evidence="1">
    <location>
        <begin position="38"/>
        <end position="59"/>
    </location>
</feature>
<organism evidence="2 3">
    <name type="scientific">Planctomicrobium piriforme</name>
    <dbReference type="NCBI Taxonomy" id="1576369"/>
    <lineage>
        <taxon>Bacteria</taxon>
        <taxon>Pseudomonadati</taxon>
        <taxon>Planctomycetota</taxon>
        <taxon>Planctomycetia</taxon>
        <taxon>Planctomycetales</taxon>
        <taxon>Planctomycetaceae</taxon>
        <taxon>Planctomicrobium</taxon>
    </lineage>
</organism>
<protein>
    <recommendedName>
        <fullName evidence="4">Leucine Rich repeat-containing protein</fullName>
    </recommendedName>
</protein>
<name>A0A1I3TA15_9PLAN</name>
<keyword evidence="3" id="KW-1185">Reference proteome</keyword>
<dbReference type="STRING" id="1576369.SAMN05421753_12826"/>
<dbReference type="Proteomes" id="UP000199518">
    <property type="component" value="Unassembled WGS sequence"/>
</dbReference>
<reference evidence="3" key="1">
    <citation type="submission" date="2016-10" db="EMBL/GenBank/DDBJ databases">
        <authorList>
            <person name="Varghese N."/>
            <person name="Submissions S."/>
        </authorList>
    </citation>
    <scope>NUCLEOTIDE SEQUENCE [LARGE SCALE GENOMIC DNA]</scope>
    <source>
        <strain evidence="3">DSM 26348</strain>
    </source>
</reference>
<accession>A0A1I3TA15</accession>
<dbReference type="PANTHER" id="PTHR13318">
    <property type="entry name" value="PARTNER OF PAIRED, ISOFORM B-RELATED"/>
    <property type="match status" value="1"/>
</dbReference>
<dbReference type="GO" id="GO:0019005">
    <property type="term" value="C:SCF ubiquitin ligase complex"/>
    <property type="evidence" value="ECO:0007669"/>
    <property type="project" value="TreeGrafter"/>
</dbReference>
<keyword evidence="1" id="KW-1133">Transmembrane helix</keyword>
<dbReference type="GO" id="GO:0031146">
    <property type="term" value="P:SCF-dependent proteasomal ubiquitin-dependent protein catabolic process"/>
    <property type="evidence" value="ECO:0007669"/>
    <property type="project" value="TreeGrafter"/>
</dbReference>
<dbReference type="Gene3D" id="3.80.10.10">
    <property type="entry name" value="Ribonuclease Inhibitor"/>
    <property type="match status" value="1"/>
</dbReference>
<dbReference type="AlphaFoldDB" id="A0A1I3TA15"/>
<dbReference type="EMBL" id="FOQD01000028">
    <property type="protein sequence ID" value="SFJ67169.1"/>
    <property type="molecule type" value="Genomic_DNA"/>
</dbReference>
<evidence type="ECO:0008006" key="4">
    <source>
        <dbReference type="Google" id="ProtNLM"/>
    </source>
</evidence>
<dbReference type="InterPro" id="IPR032675">
    <property type="entry name" value="LRR_dom_sf"/>
</dbReference>